<accession>A0AAW9QBS8</accession>
<protein>
    <submittedName>
        <fullName evidence="2">Uncharacterized protein</fullName>
    </submittedName>
</protein>
<feature type="transmembrane region" description="Helical" evidence="1">
    <location>
        <begin position="162"/>
        <end position="180"/>
    </location>
</feature>
<feature type="transmembrane region" description="Helical" evidence="1">
    <location>
        <begin position="129"/>
        <end position="150"/>
    </location>
</feature>
<keyword evidence="3" id="KW-1185">Reference proteome</keyword>
<dbReference type="EMBL" id="JAZIBG010000009">
    <property type="protein sequence ID" value="MEF7612829.1"/>
    <property type="molecule type" value="Genomic_DNA"/>
</dbReference>
<reference evidence="2 3" key="1">
    <citation type="submission" date="2024-02" db="EMBL/GenBank/DDBJ databases">
        <title>Genome sequence of Aquincola sp. MAHUQ-54.</title>
        <authorList>
            <person name="Huq M.A."/>
        </authorList>
    </citation>
    <scope>NUCLEOTIDE SEQUENCE [LARGE SCALE GENOMIC DNA]</scope>
    <source>
        <strain evidence="2 3">MAHUQ-54</strain>
    </source>
</reference>
<keyword evidence="1" id="KW-1133">Transmembrane helix</keyword>
<comment type="caution">
    <text evidence="2">The sequence shown here is derived from an EMBL/GenBank/DDBJ whole genome shotgun (WGS) entry which is preliminary data.</text>
</comment>
<name>A0AAW9QBS8_9BURK</name>
<organism evidence="2 3">
    <name type="scientific">Aquincola agrisoli</name>
    <dbReference type="NCBI Taxonomy" id="3119538"/>
    <lineage>
        <taxon>Bacteria</taxon>
        <taxon>Pseudomonadati</taxon>
        <taxon>Pseudomonadota</taxon>
        <taxon>Betaproteobacteria</taxon>
        <taxon>Burkholderiales</taxon>
        <taxon>Sphaerotilaceae</taxon>
        <taxon>Aquincola</taxon>
    </lineage>
</organism>
<keyword evidence="1" id="KW-0472">Membrane</keyword>
<evidence type="ECO:0000313" key="3">
    <source>
        <dbReference type="Proteomes" id="UP001336250"/>
    </source>
</evidence>
<proteinExistence type="predicted"/>
<dbReference type="Proteomes" id="UP001336250">
    <property type="component" value="Unassembled WGS sequence"/>
</dbReference>
<sequence length="229" mass="24526">MTSPSSTAAQPTAAPRRASWAYTAAGFAPALFAVVLSLLLWLALPRDTVIDLIHEGGPIENLTVLLYVLAVAALWWVGGPADERLGRIGVGVMLLAFAARELDLHKALTGTSVLKVSFYLRDAPLHQKLIALPIVLAIAAAGLWLLVRFAKPVWQQLRLRRPLAVTVAAFIVTLVATKIIDRSFAILAEDFGIVMSASVDTVLSALEEIGECALPVIAAVGVWQYRRGG</sequence>
<feature type="transmembrane region" description="Helical" evidence="1">
    <location>
        <begin position="20"/>
        <end position="44"/>
    </location>
</feature>
<feature type="transmembrane region" description="Helical" evidence="1">
    <location>
        <begin position="56"/>
        <end position="77"/>
    </location>
</feature>
<keyword evidence="1" id="KW-0812">Transmembrane</keyword>
<evidence type="ECO:0000313" key="2">
    <source>
        <dbReference type="EMBL" id="MEF7612829.1"/>
    </source>
</evidence>
<dbReference type="AlphaFoldDB" id="A0AAW9QBS8"/>
<dbReference type="RefSeq" id="WP_332287722.1">
    <property type="nucleotide sequence ID" value="NZ_JAZIBG010000009.1"/>
</dbReference>
<evidence type="ECO:0000256" key="1">
    <source>
        <dbReference type="SAM" id="Phobius"/>
    </source>
</evidence>
<gene>
    <name evidence="2" type="ORF">V4F39_02830</name>
</gene>